<proteinExistence type="predicted"/>
<protein>
    <submittedName>
        <fullName evidence="2">Uncharacterized protein</fullName>
    </submittedName>
</protein>
<organism evidence="2 4">
    <name type="scientific">Dillenia turbinata</name>
    <dbReference type="NCBI Taxonomy" id="194707"/>
    <lineage>
        <taxon>Eukaryota</taxon>
        <taxon>Viridiplantae</taxon>
        <taxon>Streptophyta</taxon>
        <taxon>Embryophyta</taxon>
        <taxon>Tracheophyta</taxon>
        <taxon>Spermatophyta</taxon>
        <taxon>Magnoliopsida</taxon>
        <taxon>eudicotyledons</taxon>
        <taxon>Gunneridae</taxon>
        <taxon>Pentapetalae</taxon>
        <taxon>Dilleniales</taxon>
        <taxon>Dilleniaceae</taxon>
        <taxon>Dillenia</taxon>
    </lineage>
</organism>
<gene>
    <name evidence="2" type="ORF">RJ641_013882</name>
    <name evidence="3" type="ORF">RJ641_013890</name>
</gene>
<dbReference type="AlphaFoldDB" id="A0AAN8ZTJ9"/>
<dbReference type="Proteomes" id="UP001370490">
    <property type="component" value="Unassembled WGS sequence"/>
</dbReference>
<sequence>MNGNNLSKVLTYMLSPLCQLVGACLDFCSRLRFALKCADQILSCMVSLSLVVTVEEMEEGDSPMILPLDDIAWADSCLIGGVDIENSDWSSMKNTLLEILGSEPDLFVSAAASSTDIEILPSAEEPDSPPSFEASDDESDSTDEVEIEQLLEKYGNLSIKKGTSVFKLGTPSGDRALRSHFDYMKGSGDIYQDLEFKFSEVNLEDSSRDIFKVWEFDFPNQEQELVTQLWKAVGEDSFKPPGSFEQVIKDFDKDEMLDDLVAGVADISLYKDSP</sequence>
<evidence type="ECO:0000313" key="3">
    <source>
        <dbReference type="EMBL" id="KAK6946346.1"/>
    </source>
</evidence>
<keyword evidence="4" id="KW-1185">Reference proteome</keyword>
<feature type="region of interest" description="Disordered" evidence="1">
    <location>
        <begin position="120"/>
        <end position="143"/>
    </location>
</feature>
<name>A0AAN8ZTJ9_9MAGN</name>
<evidence type="ECO:0000313" key="2">
    <source>
        <dbReference type="EMBL" id="KAK6946338.1"/>
    </source>
</evidence>
<evidence type="ECO:0000256" key="1">
    <source>
        <dbReference type="SAM" id="MobiDB-lite"/>
    </source>
</evidence>
<evidence type="ECO:0000313" key="4">
    <source>
        <dbReference type="Proteomes" id="UP001370490"/>
    </source>
</evidence>
<reference evidence="2 4" key="1">
    <citation type="submission" date="2023-12" db="EMBL/GenBank/DDBJ databases">
        <title>A high-quality genome assembly for Dillenia turbinata (Dilleniales).</title>
        <authorList>
            <person name="Chanderbali A."/>
        </authorList>
    </citation>
    <scope>NUCLEOTIDE SEQUENCE [LARGE SCALE GENOMIC DNA]</scope>
    <source>
        <strain evidence="2">LSX21</strain>
        <tissue evidence="2">Leaf</tissue>
    </source>
</reference>
<dbReference type="EMBL" id="JBAMMX010000002">
    <property type="protein sequence ID" value="KAK6946338.1"/>
    <property type="molecule type" value="Genomic_DNA"/>
</dbReference>
<dbReference type="PANTHER" id="PTHR36388">
    <property type="entry name" value="OS02G0469000 PROTEIN"/>
    <property type="match status" value="1"/>
</dbReference>
<dbReference type="EMBL" id="JBAMMX010000002">
    <property type="protein sequence ID" value="KAK6946346.1"/>
    <property type="molecule type" value="Genomic_DNA"/>
</dbReference>
<comment type="caution">
    <text evidence="2">The sequence shown here is derived from an EMBL/GenBank/DDBJ whole genome shotgun (WGS) entry which is preliminary data.</text>
</comment>
<feature type="compositionally biased region" description="Acidic residues" evidence="1">
    <location>
        <begin position="134"/>
        <end position="143"/>
    </location>
</feature>
<accession>A0AAN8ZTJ9</accession>
<dbReference type="PANTHER" id="PTHR36388:SF1">
    <property type="entry name" value="OS02G0469000 PROTEIN"/>
    <property type="match status" value="1"/>
</dbReference>